<evidence type="ECO:0000256" key="2">
    <source>
        <dbReference type="ARBA" id="ARBA00022692"/>
    </source>
</evidence>
<dbReference type="RefSeq" id="WP_192750025.1">
    <property type="nucleotide sequence ID" value="NZ_BAABJL010000227.1"/>
</dbReference>
<dbReference type="PROSITE" id="PS50850">
    <property type="entry name" value="MFS"/>
    <property type="match status" value="1"/>
</dbReference>
<dbReference type="Proteomes" id="UP000638648">
    <property type="component" value="Unassembled WGS sequence"/>
</dbReference>
<dbReference type="SUPFAM" id="SSF103473">
    <property type="entry name" value="MFS general substrate transporter"/>
    <property type="match status" value="1"/>
</dbReference>
<gene>
    <name evidence="8" type="ORF">HEB94_002624</name>
</gene>
<comment type="caution">
    <text evidence="8">The sequence shown here is derived from an EMBL/GenBank/DDBJ whole genome shotgun (WGS) entry which is preliminary data.</text>
</comment>
<evidence type="ECO:0000256" key="1">
    <source>
        <dbReference type="ARBA" id="ARBA00004651"/>
    </source>
</evidence>
<accession>A0A927RI35</accession>
<feature type="transmembrane region" description="Helical" evidence="6">
    <location>
        <begin position="88"/>
        <end position="106"/>
    </location>
</feature>
<name>A0A927RI35_9ACTN</name>
<evidence type="ECO:0000256" key="3">
    <source>
        <dbReference type="ARBA" id="ARBA00022989"/>
    </source>
</evidence>
<dbReference type="CDD" id="cd17324">
    <property type="entry name" value="MFS_NepI_like"/>
    <property type="match status" value="1"/>
</dbReference>
<keyword evidence="2 6" id="KW-0812">Transmembrane</keyword>
<dbReference type="GO" id="GO:0022857">
    <property type="term" value="F:transmembrane transporter activity"/>
    <property type="evidence" value="ECO:0007669"/>
    <property type="project" value="InterPro"/>
</dbReference>
<dbReference type="EMBL" id="JADBEM010000001">
    <property type="protein sequence ID" value="MBE1605776.1"/>
    <property type="molecule type" value="Genomic_DNA"/>
</dbReference>
<feature type="domain" description="Major facilitator superfamily (MFS) profile" evidence="7">
    <location>
        <begin position="19"/>
        <end position="400"/>
    </location>
</feature>
<keyword evidence="3 6" id="KW-1133">Transmembrane helix</keyword>
<dbReference type="PANTHER" id="PTHR42910:SF1">
    <property type="entry name" value="MAJOR FACILITATOR SUPERFAMILY (MFS) PROFILE DOMAIN-CONTAINING PROTEIN"/>
    <property type="match status" value="1"/>
</dbReference>
<dbReference type="PANTHER" id="PTHR42910">
    <property type="entry name" value="TRANSPORTER SCO4007-RELATED"/>
    <property type="match status" value="1"/>
</dbReference>
<evidence type="ECO:0000313" key="9">
    <source>
        <dbReference type="Proteomes" id="UP000638648"/>
    </source>
</evidence>
<feature type="compositionally biased region" description="Basic and acidic residues" evidence="5">
    <location>
        <begin position="410"/>
        <end position="420"/>
    </location>
</feature>
<organism evidence="8 9">
    <name type="scientific">Actinopolymorpha pittospori</name>
    <dbReference type="NCBI Taxonomy" id="648752"/>
    <lineage>
        <taxon>Bacteria</taxon>
        <taxon>Bacillati</taxon>
        <taxon>Actinomycetota</taxon>
        <taxon>Actinomycetes</taxon>
        <taxon>Propionibacteriales</taxon>
        <taxon>Actinopolymorphaceae</taxon>
        <taxon>Actinopolymorpha</taxon>
    </lineage>
</organism>
<protein>
    <submittedName>
        <fullName evidence="8">MFS family arabinose efflux permease</fullName>
    </submittedName>
</protein>
<keyword evidence="4 6" id="KW-0472">Membrane</keyword>
<dbReference type="InterPro" id="IPR020846">
    <property type="entry name" value="MFS_dom"/>
</dbReference>
<dbReference type="InterPro" id="IPR036259">
    <property type="entry name" value="MFS_trans_sf"/>
</dbReference>
<keyword evidence="9" id="KW-1185">Reference proteome</keyword>
<feature type="transmembrane region" description="Helical" evidence="6">
    <location>
        <begin position="311"/>
        <end position="330"/>
    </location>
</feature>
<evidence type="ECO:0000256" key="5">
    <source>
        <dbReference type="SAM" id="MobiDB-lite"/>
    </source>
</evidence>
<evidence type="ECO:0000313" key="8">
    <source>
        <dbReference type="EMBL" id="MBE1605776.1"/>
    </source>
</evidence>
<feature type="transmembrane region" description="Helical" evidence="6">
    <location>
        <begin position="374"/>
        <end position="393"/>
    </location>
</feature>
<feature type="transmembrane region" description="Helical" evidence="6">
    <location>
        <begin position="175"/>
        <end position="195"/>
    </location>
</feature>
<sequence>MSSQSHPAPPGSVISARRLRVLTFILATASGLSVANIFYAQPLLDLIAQEFHTTASSTAIVVTVTQLGYAAGIIVLMPLGDLIENRALASRVLIVTAVAAGLAAIAPRLSIFLVFSVLLGFTSVVAQIVVPFAAHLAPEAKRGRFVGQVMSGLLLGIMLARTVSSLLADLWGWRSVYVVSAGLMLIMAVVLATALPKRKPDHTDGYRSLMVSIGHLIRTEPALRRRAALQALMFATFSAFWTSIAYELINEHHLSQTQIAIFALVGAAGAAAAPIAGRLGDRGLGRPATGVVFALAAVAMAVAGIGSHNLVVLAIAGVLLDLAVQGNLVLSQQEIYQLRPDARSRINTVFIGSVFVGGAVGSALSGLLYDDSGWAGVTTLGVALSIIGFGLWCGSELRRRRAATTMPKDPSSRDDGERRPKGSLLR</sequence>
<feature type="transmembrane region" description="Helical" evidence="6">
    <location>
        <begin position="112"/>
        <end position="133"/>
    </location>
</feature>
<feature type="transmembrane region" description="Helical" evidence="6">
    <location>
        <begin position="21"/>
        <end position="39"/>
    </location>
</feature>
<dbReference type="Pfam" id="PF07690">
    <property type="entry name" value="MFS_1"/>
    <property type="match status" value="2"/>
</dbReference>
<comment type="subcellular location">
    <subcellularLocation>
        <location evidence="1">Cell membrane</location>
        <topology evidence="1">Multi-pass membrane protein</topology>
    </subcellularLocation>
</comment>
<feature type="transmembrane region" description="Helical" evidence="6">
    <location>
        <begin position="145"/>
        <end position="163"/>
    </location>
</feature>
<evidence type="ECO:0000259" key="7">
    <source>
        <dbReference type="PROSITE" id="PS50850"/>
    </source>
</evidence>
<reference evidence="8" key="1">
    <citation type="submission" date="2020-10" db="EMBL/GenBank/DDBJ databases">
        <title>Sequencing the genomes of 1000 actinobacteria strains.</title>
        <authorList>
            <person name="Klenk H.-P."/>
        </authorList>
    </citation>
    <scope>NUCLEOTIDE SEQUENCE</scope>
    <source>
        <strain evidence="8">DSM 45354</strain>
    </source>
</reference>
<dbReference type="InterPro" id="IPR011701">
    <property type="entry name" value="MFS"/>
</dbReference>
<feature type="transmembrane region" description="Helical" evidence="6">
    <location>
        <begin position="227"/>
        <end position="246"/>
    </location>
</feature>
<feature type="region of interest" description="Disordered" evidence="5">
    <location>
        <begin position="402"/>
        <end position="426"/>
    </location>
</feature>
<dbReference type="AlphaFoldDB" id="A0A927RI35"/>
<feature type="transmembrane region" description="Helical" evidence="6">
    <location>
        <begin position="350"/>
        <end position="368"/>
    </location>
</feature>
<dbReference type="GO" id="GO:0005886">
    <property type="term" value="C:plasma membrane"/>
    <property type="evidence" value="ECO:0007669"/>
    <property type="project" value="UniProtKB-SubCell"/>
</dbReference>
<dbReference type="Gene3D" id="1.20.1250.20">
    <property type="entry name" value="MFS general substrate transporter like domains"/>
    <property type="match status" value="1"/>
</dbReference>
<evidence type="ECO:0000256" key="4">
    <source>
        <dbReference type="ARBA" id="ARBA00023136"/>
    </source>
</evidence>
<proteinExistence type="predicted"/>
<evidence type="ECO:0000256" key="6">
    <source>
        <dbReference type="SAM" id="Phobius"/>
    </source>
</evidence>
<feature type="transmembrane region" description="Helical" evidence="6">
    <location>
        <begin position="288"/>
        <end position="305"/>
    </location>
</feature>
<feature type="transmembrane region" description="Helical" evidence="6">
    <location>
        <begin position="258"/>
        <end position="276"/>
    </location>
</feature>
<feature type="transmembrane region" description="Helical" evidence="6">
    <location>
        <begin position="59"/>
        <end position="76"/>
    </location>
</feature>